<evidence type="ECO:0000256" key="1">
    <source>
        <dbReference type="ARBA" id="ARBA00004442"/>
    </source>
</evidence>
<dbReference type="InterPro" id="IPR006664">
    <property type="entry name" value="OMP_bac"/>
</dbReference>
<keyword evidence="2" id="KW-0132">Cell division</keyword>
<dbReference type="CDD" id="cd07185">
    <property type="entry name" value="OmpA_C-like"/>
    <property type="match status" value="1"/>
</dbReference>
<gene>
    <name evidence="11" type="ORF">MGWOODY_Tha204</name>
</gene>
<reference evidence="11" key="1">
    <citation type="submission" date="2015-10" db="EMBL/GenBank/DDBJ databases">
        <authorList>
            <person name="Gilbert D.G."/>
        </authorList>
    </citation>
    <scope>NUCLEOTIDE SEQUENCE</scope>
</reference>
<evidence type="ECO:0000256" key="8">
    <source>
        <dbReference type="ARBA" id="ARBA00023306"/>
    </source>
</evidence>
<evidence type="ECO:0000256" key="6">
    <source>
        <dbReference type="ARBA" id="ARBA00023237"/>
    </source>
</evidence>
<keyword evidence="5" id="KW-0564">Palmitate</keyword>
<accession>A0A160TH86</accession>
<evidence type="ECO:0000256" key="7">
    <source>
        <dbReference type="ARBA" id="ARBA00023288"/>
    </source>
</evidence>
<keyword evidence="7 11" id="KW-0449">Lipoprotein</keyword>
<dbReference type="HAMAP" id="MF_02204">
    <property type="entry name" value="Pal"/>
    <property type="match status" value="1"/>
</dbReference>
<proteinExistence type="inferred from homology"/>
<feature type="domain" description="OmpA-like" evidence="10">
    <location>
        <begin position="71"/>
        <end position="187"/>
    </location>
</feature>
<name>A0A160TH86_9ZZZZ</name>
<keyword evidence="8" id="KW-0131">Cell cycle</keyword>
<dbReference type="GO" id="GO:0009279">
    <property type="term" value="C:cell outer membrane"/>
    <property type="evidence" value="ECO:0007669"/>
    <property type="project" value="UniProtKB-SubCell"/>
</dbReference>
<dbReference type="InterPro" id="IPR014169">
    <property type="entry name" value="Pal_lipo_C"/>
</dbReference>
<evidence type="ECO:0000256" key="9">
    <source>
        <dbReference type="SAM" id="MobiDB-lite"/>
    </source>
</evidence>
<evidence type="ECO:0000256" key="3">
    <source>
        <dbReference type="ARBA" id="ARBA00022729"/>
    </source>
</evidence>
<evidence type="ECO:0000256" key="5">
    <source>
        <dbReference type="ARBA" id="ARBA00023139"/>
    </source>
</evidence>
<dbReference type="AlphaFoldDB" id="A0A160TH86"/>
<dbReference type="Pfam" id="PF00691">
    <property type="entry name" value="OmpA"/>
    <property type="match status" value="1"/>
</dbReference>
<dbReference type="NCBIfam" id="TIGR02802">
    <property type="entry name" value="Pal_lipo"/>
    <property type="match status" value="1"/>
</dbReference>
<evidence type="ECO:0000256" key="4">
    <source>
        <dbReference type="ARBA" id="ARBA00023136"/>
    </source>
</evidence>
<evidence type="ECO:0000256" key="2">
    <source>
        <dbReference type="ARBA" id="ARBA00022618"/>
    </source>
</evidence>
<organism evidence="11">
    <name type="scientific">hydrothermal vent metagenome</name>
    <dbReference type="NCBI Taxonomy" id="652676"/>
    <lineage>
        <taxon>unclassified sequences</taxon>
        <taxon>metagenomes</taxon>
        <taxon>ecological metagenomes</taxon>
    </lineage>
</organism>
<dbReference type="InterPro" id="IPR050330">
    <property type="entry name" value="Bact_OuterMem_StrucFunc"/>
</dbReference>
<evidence type="ECO:0000259" key="10">
    <source>
        <dbReference type="PROSITE" id="PS51123"/>
    </source>
</evidence>
<dbReference type="SUPFAM" id="SSF103088">
    <property type="entry name" value="OmpA-like"/>
    <property type="match status" value="1"/>
</dbReference>
<dbReference type="Gene3D" id="3.30.1330.60">
    <property type="entry name" value="OmpA-like domain"/>
    <property type="match status" value="1"/>
</dbReference>
<evidence type="ECO:0000313" key="11">
    <source>
        <dbReference type="EMBL" id="CUS42439.1"/>
    </source>
</evidence>
<keyword evidence="6" id="KW-0998">Cell outer membrane</keyword>
<dbReference type="GO" id="GO:0051301">
    <property type="term" value="P:cell division"/>
    <property type="evidence" value="ECO:0007669"/>
    <property type="project" value="UniProtKB-KW"/>
</dbReference>
<keyword evidence="4" id="KW-0472">Membrane</keyword>
<keyword evidence="3" id="KW-0732">Signal</keyword>
<dbReference type="InterPro" id="IPR036737">
    <property type="entry name" value="OmpA-like_sf"/>
</dbReference>
<dbReference type="InterPro" id="IPR039001">
    <property type="entry name" value="Pal"/>
</dbReference>
<sequence>MQTTALYKALGLAFGALLVTACASKGDMEEGAGSSMTATEQQANEAADDAATRGVETASLSGEALQAEANAAQAKLMEMTVFYFDFDQTTIKSDSKAALSAHAAYLAANKSARVVLEGHADERGTVEYNLALGERRAMAVRRYLLANGAAAGQLEVVSFGEERPAMMGHDDKSWSKNRRVEVKYQSR</sequence>
<protein>
    <submittedName>
        <fullName evidence="11">18K peptidoglycan-associated outer membrane lipoprotein Peptidoglycan-associated lipoprotein Outer membrane protein P6 OmpA/MotB</fullName>
    </submittedName>
</protein>
<comment type="subcellular location">
    <subcellularLocation>
        <location evidence="1">Cell outer membrane</location>
    </subcellularLocation>
</comment>
<dbReference type="PANTHER" id="PTHR30329:SF21">
    <property type="entry name" value="LIPOPROTEIN YIAD-RELATED"/>
    <property type="match status" value="1"/>
</dbReference>
<dbReference type="PRINTS" id="PR01021">
    <property type="entry name" value="OMPADOMAIN"/>
</dbReference>
<dbReference type="EMBL" id="CZQC01000066">
    <property type="protein sequence ID" value="CUS42439.1"/>
    <property type="molecule type" value="Genomic_DNA"/>
</dbReference>
<dbReference type="PANTHER" id="PTHR30329">
    <property type="entry name" value="STATOR ELEMENT OF FLAGELLAR MOTOR COMPLEX"/>
    <property type="match status" value="1"/>
</dbReference>
<dbReference type="PROSITE" id="PS51123">
    <property type="entry name" value="OMPA_2"/>
    <property type="match status" value="1"/>
</dbReference>
<feature type="region of interest" description="Disordered" evidence="9">
    <location>
        <begin position="29"/>
        <end position="53"/>
    </location>
</feature>
<dbReference type="InterPro" id="IPR006665">
    <property type="entry name" value="OmpA-like"/>
</dbReference>